<keyword evidence="2" id="KW-1185">Reference proteome</keyword>
<protein>
    <submittedName>
        <fullName evidence="1">WAX2 C-terminal domain</fullName>
    </submittedName>
</protein>
<proteinExistence type="predicted"/>
<dbReference type="OrthoDB" id="408954at2759"/>
<dbReference type="AlphaFoldDB" id="A0A9E7EJE9"/>
<evidence type="ECO:0000313" key="1">
    <source>
        <dbReference type="EMBL" id="URD77916.1"/>
    </source>
</evidence>
<evidence type="ECO:0000313" key="2">
    <source>
        <dbReference type="Proteomes" id="UP001055439"/>
    </source>
</evidence>
<reference evidence="1" key="1">
    <citation type="submission" date="2022-05" db="EMBL/GenBank/DDBJ databases">
        <title>The Musa troglodytarum L. genome provides insights into the mechanism of non-climacteric behaviour and enrichment of carotenoids.</title>
        <authorList>
            <person name="Wang J."/>
        </authorList>
    </citation>
    <scope>NUCLEOTIDE SEQUENCE</scope>
    <source>
        <tissue evidence="1">Leaf</tissue>
    </source>
</reference>
<organism evidence="1 2">
    <name type="scientific">Musa troglodytarum</name>
    <name type="common">fe'i banana</name>
    <dbReference type="NCBI Taxonomy" id="320322"/>
    <lineage>
        <taxon>Eukaryota</taxon>
        <taxon>Viridiplantae</taxon>
        <taxon>Streptophyta</taxon>
        <taxon>Embryophyta</taxon>
        <taxon>Tracheophyta</taxon>
        <taxon>Spermatophyta</taxon>
        <taxon>Magnoliopsida</taxon>
        <taxon>Liliopsida</taxon>
        <taxon>Zingiberales</taxon>
        <taxon>Musaceae</taxon>
        <taxon>Musa</taxon>
    </lineage>
</organism>
<dbReference type="Proteomes" id="UP001055439">
    <property type="component" value="Chromosome 10"/>
</dbReference>
<sequence length="134" mass="14685">MSVCCGCWRSPSLLRGSIARLPLVIVRLVAYRLHNYKAADGSRGSGEPSVFVSSSLTIAAESFTEPSPPAGYPDIEFRNGSSEIRPHDPYAVHGLRSIPAQVAVATGAQDEGWMYDVPTSYGTEISRWKSWYDF</sequence>
<name>A0A9E7EJE9_9LILI</name>
<gene>
    <name evidence="1" type="ORF">MUK42_05489</name>
</gene>
<dbReference type="EMBL" id="CP097503">
    <property type="protein sequence ID" value="URD77916.1"/>
    <property type="molecule type" value="Genomic_DNA"/>
</dbReference>
<accession>A0A9E7EJE9</accession>